<evidence type="ECO:0000256" key="5">
    <source>
        <dbReference type="RuleBase" id="RU000660"/>
    </source>
</evidence>
<dbReference type="HAMAP" id="MF_01368">
    <property type="entry name" value="Ribosomal_bL17"/>
    <property type="match status" value="1"/>
</dbReference>
<dbReference type="PANTHER" id="PTHR14413">
    <property type="entry name" value="RIBOSOMAL PROTEIN L17"/>
    <property type="match status" value="1"/>
</dbReference>
<evidence type="ECO:0000256" key="3">
    <source>
        <dbReference type="ARBA" id="ARBA00023274"/>
    </source>
</evidence>
<evidence type="ECO:0000256" key="4">
    <source>
        <dbReference type="HAMAP-Rule" id="MF_01368"/>
    </source>
</evidence>
<dbReference type="Gene3D" id="3.90.1030.10">
    <property type="entry name" value="Ribosomal protein L17"/>
    <property type="match status" value="1"/>
</dbReference>
<dbReference type="GO" id="GO:0003735">
    <property type="term" value="F:structural constituent of ribosome"/>
    <property type="evidence" value="ECO:0007669"/>
    <property type="project" value="InterPro"/>
</dbReference>
<organism evidence="6 7">
    <name type="scientific">Candidatus Staskawiczbacteria bacterium RIFCSPHIGHO2_02_FULL_33_16</name>
    <dbReference type="NCBI Taxonomy" id="1802204"/>
    <lineage>
        <taxon>Bacteria</taxon>
        <taxon>Candidatus Staskawicziibacteriota</taxon>
    </lineage>
</organism>
<dbReference type="GO" id="GO:0006412">
    <property type="term" value="P:translation"/>
    <property type="evidence" value="ECO:0007669"/>
    <property type="project" value="UniProtKB-UniRule"/>
</dbReference>
<protein>
    <recommendedName>
        <fullName evidence="4">Large ribosomal subunit protein bL17</fullName>
    </recommendedName>
</protein>
<dbReference type="GO" id="GO:0022625">
    <property type="term" value="C:cytosolic large ribosomal subunit"/>
    <property type="evidence" value="ECO:0007669"/>
    <property type="project" value="TreeGrafter"/>
</dbReference>
<dbReference type="AlphaFoldDB" id="A0A1G2HYJ9"/>
<accession>A0A1G2HYJ9</accession>
<comment type="similarity">
    <text evidence="1 4 5">Belongs to the bacterial ribosomal protein bL17 family.</text>
</comment>
<proteinExistence type="inferred from homology"/>
<evidence type="ECO:0000256" key="2">
    <source>
        <dbReference type="ARBA" id="ARBA00022980"/>
    </source>
</evidence>
<dbReference type="InterPro" id="IPR000456">
    <property type="entry name" value="Ribosomal_bL17"/>
</dbReference>
<dbReference type="EMBL" id="MHOQ01000003">
    <property type="protein sequence ID" value="OGZ67563.1"/>
    <property type="molecule type" value="Genomic_DNA"/>
</dbReference>
<comment type="caution">
    <text evidence="6">The sequence shown here is derived from an EMBL/GenBank/DDBJ whole genome shotgun (WGS) entry which is preliminary data.</text>
</comment>
<sequence>MRKRNKGRALSRLKNQRKALLQTLTVSLFLHEKIKTTEAKAKELRVVAEKCITKAKTNSVANRRLLTQSITPLIVKKLFSEIAPRYIQRQGGYTRIIKLEPRKSDGAKMAIIELVK</sequence>
<dbReference type="Pfam" id="PF01196">
    <property type="entry name" value="Ribosomal_L17"/>
    <property type="match status" value="1"/>
</dbReference>
<dbReference type="NCBIfam" id="TIGR00059">
    <property type="entry name" value="L17"/>
    <property type="match status" value="1"/>
</dbReference>
<dbReference type="SUPFAM" id="SSF64263">
    <property type="entry name" value="Prokaryotic ribosomal protein L17"/>
    <property type="match status" value="1"/>
</dbReference>
<keyword evidence="3 4" id="KW-0687">Ribonucleoprotein</keyword>
<evidence type="ECO:0000313" key="7">
    <source>
        <dbReference type="Proteomes" id="UP000179183"/>
    </source>
</evidence>
<dbReference type="Proteomes" id="UP000179183">
    <property type="component" value="Unassembled WGS sequence"/>
</dbReference>
<keyword evidence="2 4" id="KW-0689">Ribosomal protein</keyword>
<dbReference type="InterPro" id="IPR036373">
    <property type="entry name" value="Ribosomal_bL17_sf"/>
</dbReference>
<evidence type="ECO:0000256" key="1">
    <source>
        <dbReference type="ARBA" id="ARBA00008777"/>
    </source>
</evidence>
<comment type="subunit">
    <text evidence="4">Part of the 50S ribosomal subunit. Contacts protein L32.</text>
</comment>
<gene>
    <name evidence="4" type="primary">rplQ</name>
    <name evidence="6" type="ORF">A3D34_01245</name>
</gene>
<evidence type="ECO:0000313" key="6">
    <source>
        <dbReference type="EMBL" id="OGZ67563.1"/>
    </source>
</evidence>
<reference evidence="6 7" key="1">
    <citation type="journal article" date="2016" name="Nat. Commun.">
        <title>Thousands of microbial genomes shed light on interconnected biogeochemical processes in an aquifer system.</title>
        <authorList>
            <person name="Anantharaman K."/>
            <person name="Brown C.T."/>
            <person name="Hug L.A."/>
            <person name="Sharon I."/>
            <person name="Castelle C.J."/>
            <person name="Probst A.J."/>
            <person name="Thomas B.C."/>
            <person name="Singh A."/>
            <person name="Wilkins M.J."/>
            <person name="Karaoz U."/>
            <person name="Brodie E.L."/>
            <person name="Williams K.H."/>
            <person name="Hubbard S.S."/>
            <person name="Banfield J.F."/>
        </authorList>
    </citation>
    <scope>NUCLEOTIDE SEQUENCE [LARGE SCALE GENOMIC DNA]</scope>
</reference>
<name>A0A1G2HYJ9_9BACT</name>
<dbReference type="PANTHER" id="PTHR14413:SF16">
    <property type="entry name" value="LARGE RIBOSOMAL SUBUNIT PROTEIN BL17M"/>
    <property type="match status" value="1"/>
</dbReference>